<dbReference type="PANTHER" id="PTHR12824">
    <property type="entry name" value="GROUP XII SECRETORY PHOSPHOLIPASE A2 FAMILY MEMBER"/>
    <property type="match status" value="1"/>
</dbReference>
<dbReference type="GO" id="GO:0016042">
    <property type="term" value="P:lipid catabolic process"/>
    <property type="evidence" value="ECO:0007669"/>
    <property type="project" value="InterPro"/>
</dbReference>
<dbReference type="InterPro" id="IPR010711">
    <property type="entry name" value="PLA2G12"/>
</dbReference>
<proteinExistence type="predicted"/>
<dbReference type="GO" id="GO:0005576">
    <property type="term" value="C:extracellular region"/>
    <property type="evidence" value="ECO:0007669"/>
    <property type="project" value="UniProtKB-SubCell"/>
</dbReference>
<dbReference type="Pfam" id="PF06951">
    <property type="entry name" value="PLA2G12"/>
    <property type="match status" value="1"/>
</dbReference>
<name>A0A1B6C5G7_9HEMI</name>
<dbReference type="GO" id="GO:0006644">
    <property type="term" value="P:phospholipid metabolic process"/>
    <property type="evidence" value="ECO:0007669"/>
    <property type="project" value="InterPro"/>
</dbReference>
<dbReference type="Gene3D" id="1.20.90.10">
    <property type="entry name" value="Phospholipase A2 domain"/>
    <property type="match status" value="1"/>
</dbReference>
<accession>A0A1B6C5G7</accession>
<dbReference type="InterPro" id="IPR036444">
    <property type="entry name" value="PLipase_A2_dom_sf"/>
</dbReference>
<protein>
    <submittedName>
        <fullName evidence="3">Uncharacterized protein</fullName>
    </submittedName>
</protein>
<organism evidence="3">
    <name type="scientific">Clastoptera arizonana</name>
    <name type="common">Arizona spittle bug</name>
    <dbReference type="NCBI Taxonomy" id="38151"/>
    <lineage>
        <taxon>Eukaryota</taxon>
        <taxon>Metazoa</taxon>
        <taxon>Ecdysozoa</taxon>
        <taxon>Arthropoda</taxon>
        <taxon>Hexapoda</taxon>
        <taxon>Insecta</taxon>
        <taxon>Pterygota</taxon>
        <taxon>Neoptera</taxon>
        <taxon>Paraneoptera</taxon>
        <taxon>Hemiptera</taxon>
        <taxon>Auchenorrhyncha</taxon>
        <taxon>Cercopoidea</taxon>
        <taxon>Clastopteridae</taxon>
        <taxon>Clastoptera</taxon>
    </lineage>
</organism>
<dbReference type="PANTHER" id="PTHR12824:SF8">
    <property type="entry name" value="GXIVSPLA2, ISOFORM A"/>
    <property type="match status" value="1"/>
</dbReference>
<evidence type="ECO:0000256" key="1">
    <source>
        <dbReference type="ARBA" id="ARBA00004613"/>
    </source>
</evidence>
<reference evidence="3" key="1">
    <citation type="submission" date="2015-12" db="EMBL/GenBank/DDBJ databases">
        <title>De novo transcriptome assembly of four potential Pierce s Disease insect vectors from Arizona vineyards.</title>
        <authorList>
            <person name="Tassone E.E."/>
        </authorList>
    </citation>
    <scope>NUCLEOTIDE SEQUENCE</scope>
</reference>
<dbReference type="InterPro" id="IPR033113">
    <property type="entry name" value="PLA2_histidine"/>
</dbReference>
<dbReference type="PROSITE" id="PS00118">
    <property type="entry name" value="PA2_HIS"/>
    <property type="match status" value="1"/>
</dbReference>
<sequence length="200" mass="22364">MKILVAHFKKESIFSLYVFIYLVKCVQADFIESLKDAVLNAENTFGEAFSQLGKFSSQLNKVKNTWKDTVENECVYLCPNGFKPVRNKFYKPQSNGCGVNGFKIELDPLPSKPMTKCCNAHDICYGTCGSSKDTCDMEFKQCLYNICDNLGTVGNSLGCKTAAKMLYSGTNVLGCTFYKDAQKQSCYCLKEKEKLRGGEL</sequence>
<evidence type="ECO:0000313" key="3">
    <source>
        <dbReference type="EMBL" id="JAS08751.1"/>
    </source>
</evidence>
<dbReference type="AlphaFoldDB" id="A0A1B6C5G7"/>
<keyword evidence="2" id="KW-0964">Secreted</keyword>
<gene>
    <name evidence="3" type="ORF">g.21978</name>
</gene>
<evidence type="ECO:0000256" key="2">
    <source>
        <dbReference type="ARBA" id="ARBA00022525"/>
    </source>
</evidence>
<dbReference type="GO" id="GO:0050482">
    <property type="term" value="P:arachidonate secretion"/>
    <property type="evidence" value="ECO:0007669"/>
    <property type="project" value="InterPro"/>
</dbReference>
<comment type="subcellular location">
    <subcellularLocation>
        <location evidence="1">Secreted</location>
    </subcellularLocation>
</comment>
<dbReference type="GO" id="GO:0005509">
    <property type="term" value="F:calcium ion binding"/>
    <property type="evidence" value="ECO:0007669"/>
    <property type="project" value="InterPro"/>
</dbReference>
<dbReference type="SUPFAM" id="SSF48619">
    <property type="entry name" value="Phospholipase A2, PLA2"/>
    <property type="match status" value="1"/>
</dbReference>
<dbReference type="EMBL" id="GEDC01028547">
    <property type="protein sequence ID" value="JAS08751.1"/>
    <property type="molecule type" value="Transcribed_RNA"/>
</dbReference>
<dbReference type="GO" id="GO:0004623">
    <property type="term" value="F:phospholipase A2 activity"/>
    <property type="evidence" value="ECO:0007669"/>
    <property type="project" value="InterPro"/>
</dbReference>